<keyword evidence="2 4" id="KW-0378">Hydrolase</keyword>
<dbReference type="Pfam" id="PF24476">
    <property type="entry name" value="DUF7580"/>
    <property type="match status" value="1"/>
</dbReference>
<keyword evidence="1 4" id="KW-0645">Protease</keyword>
<dbReference type="InterPro" id="IPR056002">
    <property type="entry name" value="DUF7580"/>
</dbReference>
<evidence type="ECO:0000259" key="5">
    <source>
        <dbReference type="Pfam" id="PF00082"/>
    </source>
</evidence>
<dbReference type="CDD" id="cd00306">
    <property type="entry name" value="Peptidases_S8_S53"/>
    <property type="match status" value="1"/>
</dbReference>
<evidence type="ECO:0000256" key="1">
    <source>
        <dbReference type="ARBA" id="ARBA00022670"/>
    </source>
</evidence>
<dbReference type="Proteomes" id="UP000566819">
    <property type="component" value="Unassembled WGS sequence"/>
</dbReference>
<dbReference type="PANTHER" id="PTHR35186:SF4">
    <property type="entry name" value="PRION-INHIBITION AND PROPAGATION HELO DOMAIN-CONTAINING PROTEIN"/>
    <property type="match status" value="1"/>
</dbReference>
<organism evidence="7 8">
    <name type="scientific">Cudoniella acicularis</name>
    <dbReference type="NCBI Taxonomy" id="354080"/>
    <lineage>
        <taxon>Eukaryota</taxon>
        <taxon>Fungi</taxon>
        <taxon>Dikarya</taxon>
        <taxon>Ascomycota</taxon>
        <taxon>Pezizomycotina</taxon>
        <taxon>Leotiomycetes</taxon>
        <taxon>Helotiales</taxon>
        <taxon>Tricladiaceae</taxon>
        <taxon>Cudoniella</taxon>
    </lineage>
</organism>
<name>A0A8H4QT07_9HELO</name>
<feature type="active site" description="Charge relay system" evidence="4">
    <location>
        <position position="814"/>
    </location>
</feature>
<reference evidence="7 8" key="1">
    <citation type="submission" date="2020-03" db="EMBL/GenBank/DDBJ databases">
        <title>Draft Genome Sequence of Cudoniella acicularis.</title>
        <authorList>
            <person name="Buettner E."/>
            <person name="Kellner H."/>
        </authorList>
    </citation>
    <scope>NUCLEOTIDE SEQUENCE [LARGE SCALE GENOMIC DNA]</scope>
    <source>
        <strain evidence="7 8">DSM 108380</strain>
    </source>
</reference>
<dbReference type="InterPro" id="IPR015500">
    <property type="entry name" value="Peptidase_S8_subtilisin-rel"/>
</dbReference>
<keyword evidence="8" id="KW-1185">Reference proteome</keyword>
<evidence type="ECO:0000259" key="6">
    <source>
        <dbReference type="Pfam" id="PF24476"/>
    </source>
</evidence>
<evidence type="ECO:0008006" key="9">
    <source>
        <dbReference type="Google" id="ProtNLM"/>
    </source>
</evidence>
<feature type="domain" description="Peptidase S8/S53" evidence="5">
    <location>
        <begin position="607"/>
        <end position="831"/>
    </location>
</feature>
<comment type="caution">
    <text evidence="7">The sequence shown here is derived from an EMBL/GenBank/DDBJ whole genome shotgun (WGS) entry which is preliminary data.</text>
</comment>
<dbReference type="PROSITE" id="PS51892">
    <property type="entry name" value="SUBTILASE"/>
    <property type="match status" value="1"/>
</dbReference>
<evidence type="ECO:0000256" key="2">
    <source>
        <dbReference type="ARBA" id="ARBA00022801"/>
    </source>
</evidence>
<evidence type="ECO:0000313" key="7">
    <source>
        <dbReference type="EMBL" id="KAF4616180.1"/>
    </source>
</evidence>
<dbReference type="PROSITE" id="PS00138">
    <property type="entry name" value="SUBTILASE_SER"/>
    <property type="match status" value="1"/>
</dbReference>
<feature type="active site" description="Charge relay system" evidence="4">
    <location>
        <position position="649"/>
    </location>
</feature>
<dbReference type="InterPro" id="IPR036852">
    <property type="entry name" value="Peptidase_S8/S53_dom_sf"/>
</dbReference>
<feature type="active site" description="Charge relay system" evidence="4">
    <location>
        <position position="613"/>
    </location>
</feature>
<evidence type="ECO:0000256" key="4">
    <source>
        <dbReference type="PROSITE-ProRule" id="PRU01240"/>
    </source>
</evidence>
<dbReference type="GO" id="GO:0006508">
    <property type="term" value="P:proteolysis"/>
    <property type="evidence" value="ECO:0007669"/>
    <property type="project" value="UniProtKB-KW"/>
</dbReference>
<dbReference type="EMBL" id="JAAMPI010002273">
    <property type="protein sequence ID" value="KAF4616180.1"/>
    <property type="molecule type" value="Genomic_DNA"/>
</dbReference>
<accession>A0A8H4QT07</accession>
<evidence type="ECO:0000256" key="3">
    <source>
        <dbReference type="ARBA" id="ARBA00022825"/>
    </source>
</evidence>
<dbReference type="AlphaFoldDB" id="A0A8H4QT07"/>
<dbReference type="Pfam" id="PF00082">
    <property type="entry name" value="Peptidase_S8"/>
    <property type="match status" value="1"/>
</dbReference>
<dbReference type="InterPro" id="IPR023828">
    <property type="entry name" value="Peptidase_S8_Ser-AS"/>
</dbReference>
<dbReference type="PANTHER" id="PTHR35186">
    <property type="entry name" value="ANK_REP_REGION DOMAIN-CONTAINING PROTEIN"/>
    <property type="match status" value="1"/>
</dbReference>
<dbReference type="InterPro" id="IPR000209">
    <property type="entry name" value="Peptidase_S8/S53_dom"/>
</dbReference>
<dbReference type="PRINTS" id="PR00723">
    <property type="entry name" value="SUBTILISIN"/>
</dbReference>
<evidence type="ECO:0000313" key="8">
    <source>
        <dbReference type="Proteomes" id="UP000566819"/>
    </source>
</evidence>
<dbReference type="Gene3D" id="3.40.50.200">
    <property type="entry name" value="Peptidase S8/S53 domain"/>
    <property type="match status" value="1"/>
</dbReference>
<dbReference type="SUPFAM" id="SSF52743">
    <property type="entry name" value="Subtilisin-like"/>
    <property type="match status" value="1"/>
</dbReference>
<keyword evidence="3 4" id="KW-0720">Serine protease</keyword>
<sequence length="904" mass="101525">MATSADSEYTLLEEVLPAYVSVAKYLAPSKAAVAHGIPKRDLENATYYSSLSCELLRLQSLLPNYTRSESQIQALSYVLNLFERRLNRTKLPNRAYKDLEHNALRSLQQMLLKFGNKPCSGSHFKDILCLTSYQPSNRARILKRIADLNLALECTGNSTILVFPKRKPPFAKVPELANIAHRIFCSHYQSCGCDAPGKHQSVKLCLKMSQHLRPNAIKEARFEMVLSTSVENQPWKEGEIQVLDAPKSIEPTQSQAPQPPKVAQRKIRFASGTKFERPLTPSAPEDQILVGNICQEIGKVRARLHFLADGGRLRFLKPSRQQIHALNGGKFVTLHDLITGNKFNGLLQKDKYTLAYLVADSILKLYSGRWLKKKWSKQHICFLVRPENQSRPDISFPYLSAQWADPSPCTEEDKYLVHPHQSIQSLGIVLLEIATGTPIESRREGEQHPDLDLEIAEEMLSEFRNKSSSYSPDHILAIETCLNPNQIFERCKTAEDVRWCLYENVVQPLRRIIDGFKVHELYPDTIHTLSVPKSAGPPPIESNELPQASVKEPLEDLEMGTEKKFQERESEMGLLINSGSAIATSKWFEDLYTIVHPLLGETPQRPVRIAILDSGIDLPGTTKLAFKDRLQWKDFTTPESKVAVDLCGHGTHAAGLLLKVAINAMIYVGRITRDGKDFNPSQISEAIRYAHEIWQVDIITMSYGRKERDPKIARAIENATSHSNSSPERGPAIIFAAASNDGNRHQIKWPARADRVICVHATDGDGNNSFSPNPQPGKDFATVGLTVLSYWPIHLHAGEKEVTRFGEVWKDGTSFSTPIAAGVAAIILEYCRPRLMKYARKDNPRELEIDTDAIETLSSIEGMKKVLGMMAEPTLGYRCLIPWNLLHASLSEITICELILDKLR</sequence>
<protein>
    <recommendedName>
        <fullName evidence="9">Peptidase S8/S53 domain-containing protein</fullName>
    </recommendedName>
</protein>
<gene>
    <name evidence="7" type="ORF">G7Y89_g15227</name>
</gene>
<dbReference type="GO" id="GO:0004252">
    <property type="term" value="F:serine-type endopeptidase activity"/>
    <property type="evidence" value="ECO:0007669"/>
    <property type="project" value="UniProtKB-UniRule"/>
</dbReference>
<proteinExistence type="inferred from homology"/>
<dbReference type="OrthoDB" id="206201at2759"/>
<feature type="domain" description="DUF7580" evidence="6">
    <location>
        <begin position="177"/>
        <end position="511"/>
    </location>
</feature>
<comment type="similarity">
    <text evidence="4">Belongs to the peptidase S8 family.</text>
</comment>